<dbReference type="RefSeq" id="XP_065648199.1">
    <property type="nucleotide sequence ID" value="XM_065792127.1"/>
</dbReference>
<dbReference type="Proteomes" id="UP001652625">
    <property type="component" value="Chromosome 03"/>
</dbReference>
<organism evidence="1 2">
    <name type="scientific">Hydra vulgaris</name>
    <name type="common">Hydra</name>
    <name type="synonym">Hydra attenuata</name>
    <dbReference type="NCBI Taxonomy" id="6087"/>
    <lineage>
        <taxon>Eukaryota</taxon>
        <taxon>Metazoa</taxon>
        <taxon>Cnidaria</taxon>
        <taxon>Hydrozoa</taxon>
        <taxon>Hydroidolina</taxon>
        <taxon>Anthoathecata</taxon>
        <taxon>Aplanulata</taxon>
        <taxon>Hydridae</taxon>
        <taxon>Hydra</taxon>
    </lineage>
</organism>
<evidence type="ECO:0000313" key="1">
    <source>
        <dbReference type="Proteomes" id="UP001652625"/>
    </source>
</evidence>
<dbReference type="GeneID" id="136077897"/>
<keyword evidence="1" id="KW-1185">Reference proteome</keyword>
<proteinExistence type="predicted"/>
<protein>
    <submittedName>
        <fullName evidence="2">Uncharacterized protein LOC136077897 isoform X1</fullName>
    </submittedName>
</protein>
<name>A0ABM4BGT9_HYDVU</name>
<reference evidence="2" key="1">
    <citation type="submission" date="2025-08" db="UniProtKB">
        <authorList>
            <consortium name="RefSeq"/>
        </authorList>
    </citation>
    <scope>IDENTIFICATION</scope>
</reference>
<accession>A0ABM4BGT9</accession>
<sequence>MINILFNIVKQKNKMAAYNEDFVKQFSLQHMGSSHKSLHTNQDSDSVLVNILLHILKETKVPVSLSFLNVTFKSSGFTWIISENFLLKRHDIFALSILGNDLKICLRKTNEIFERTDDGLNIIGSINKDLTLISRVQNVLQNPIPFDEFCQKYNSNKYKVNLAFIVRNSHALRLSLINGITYINLNKNGFYSDVNEDDIWGCLRSDGFKTIFVRCLKGLLENFFEPVQLGNLQSCFNYGGWVIDKSFLKTHSDIFLGDGIRGITLSKNKFENKNLSSHNEEPIRKNLSSHNEVPIRKNLSPHNEVPIRKNLSSLNEVPIRKDMFENKNSSPCNEVLFRKDTETNLKSHFQKALVDFALQHDSSIVILGSSNQQPPLIVEAFGSNSTEKRLTALRSIRDYLNKEIEKELARNEIN</sequence>
<gene>
    <name evidence="2" type="primary">LOC136077897</name>
</gene>
<evidence type="ECO:0000313" key="2">
    <source>
        <dbReference type="RefSeq" id="XP_065648199.1"/>
    </source>
</evidence>